<keyword evidence="8" id="KW-0010">Activator</keyword>
<dbReference type="InterPro" id="IPR027417">
    <property type="entry name" value="P-loop_NTPase"/>
</dbReference>
<evidence type="ECO:0000256" key="10">
    <source>
        <dbReference type="PROSITE-ProRule" id="PRU00169"/>
    </source>
</evidence>
<name>A0A2T5HP24_9RHOB</name>
<keyword evidence="9" id="KW-0804">Transcription</keyword>
<dbReference type="RefSeq" id="WP_107816052.1">
    <property type="nucleotide sequence ID" value="NZ_QAOH01000005.1"/>
</dbReference>
<feature type="domain" description="Sigma-54 factor interaction" evidence="11">
    <location>
        <begin position="157"/>
        <end position="386"/>
    </location>
</feature>
<feature type="domain" description="Response regulatory" evidence="12">
    <location>
        <begin position="15"/>
        <end position="129"/>
    </location>
</feature>
<dbReference type="SMART" id="SM00382">
    <property type="entry name" value="AAA"/>
    <property type="match status" value="1"/>
</dbReference>
<keyword evidence="6" id="KW-0902">Two-component regulatory system</keyword>
<dbReference type="Pfam" id="PF00072">
    <property type="entry name" value="Response_reg"/>
    <property type="match status" value="1"/>
</dbReference>
<keyword evidence="10" id="KW-0597">Phosphoprotein</keyword>
<sequence length="449" mass="49791">MTQSIQRDDLLAGARILVVDDEPGMRHFLVKMLAPLCRAVDEAPDAAMAERLLSVHQYDIMVLDNIMPGQKGLDWLHSQRESGGFTDTIMITAYADLQTAIDALRAGVSDFLIKPFRSTQILNALRRCLQMAALRRENFLLRRELETITQGTQRRELIGSSTIINEVRRLLERVAPLSTPVLITGPSGSGKEVAARHIHDHSGRGTAPFVAIQCGAIPEDMIEFELFGHTAGAFPGAQSGREGLLASASGGTVFLDDVSELAPSAQTALLRVLEDGVIRPVGTERDVQLDLRFVIASTEALDEAVREGRFREDLLFRLNVVEIEMPPLMDRGTDVLDLADLFQAEISTALNLPRLDMPSAVRSAMLRYDWPGNIRELHNFVERALIFGRFPVETLGETRPAQDITPLEDTEKREILRALETLNGNRTEAARRLGVSRKTIDRKCAIWGL</sequence>
<comment type="subunit">
    <text evidence="2">Interacts with sigma-54.</text>
</comment>
<dbReference type="Pfam" id="PF02954">
    <property type="entry name" value="HTH_8"/>
    <property type="match status" value="1"/>
</dbReference>
<dbReference type="SUPFAM" id="SSF52540">
    <property type="entry name" value="P-loop containing nucleoside triphosphate hydrolases"/>
    <property type="match status" value="1"/>
</dbReference>
<dbReference type="Gene3D" id="1.10.8.60">
    <property type="match status" value="1"/>
</dbReference>
<dbReference type="InterPro" id="IPR002078">
    <property type="entry name" value="Sigma_54_int"/>
</dbReference>
<evidence type="ECO:0000256" key="3">
    <source>
        <dbReference type="ARBA" id="ARBA00015308"/>
    </source>
</evidence>
<dbReference type="Gene3D" id="3.40.50.2300">
    <property type="match status" value="1"/>
</dbReference>
<evidence type="ECO:0000256" key="7">
    <source>
        <dbReference type="ARBA" id="ARBA00023015"/>
    </source>
</evidence>
<dbReference type="PANTHER" id="PTHR32071">
    <property type="entry name" value="TRANSCRIPTIONAL REGULATORY PROTEIN"/>
    <property type="match status" value="1"/>
</dbReference>
<evidence type="ECO:0000313" key="14">
    <source>
        <dbReference type="Proteomes" id="UP000244077"/>
    </source>
</evidence>
<dbReference type="AlphaFoldDB" id="A0A2T5HP24"/>
<evidence type="ECO:0000313" key="13">
    <source>
        <dbReference type="EMBL" id="PTQ73338.1"/>
    </source>
</evidence>
<gene>
    <name evidence="13" type="ORF">C8N42_10538</name>
</gene>
<feature type="modified residue" description="4-aspartylphosphate" evidence="10">
    <location>
        <position position="64"/>
    </location>
</feature>
<dbReference type="PRINTS" id="PR01590">
    <property type="entry name" value="HTHFIS"/>
</dbReference>
<dbReference type="GO" id="GO:0000160">
    <property type="term" value="P:phosphorelay signal transduction system"/>
    <property type="evidence" value="ECO:0007669"/>
    <property type="project" value="UniProtKB-KW"/>
</dbReference>
<dbReference type="PROSITE" id="PS00688">
    <property type="entry name" value="SIGMA54_INTERACT_3"/>
    <property type="match status" value="1"/>
</dbReference>
<dbReference type="GO" id="GO:0043565">
    <property type="term" value="F:sequence-specific DNA binding"/>
    <property type="evidence" value="ECO:0007669"/>
    <property type="project" value="InterPro"/>
</dbReference>
<comment type="function">
    <text evidence="1">Required for activation of most nif operons, which are directly involved in nitrogen fixation.</text>
</comment>
<comment type="caution">
    <text evidence="13">The sequence shown here is derived from an EMBL/GenBank/DDBJ whole genome shotgun (WGS) entry which is preliminary data.</text>
</comment>
<dbReference type="Gene3D" id="3.40.50.300">
    <property type="entry name" value="P-loop containing nucleotide triphosphate hydrolases"/>
    <property type="match status" value="1"/>
</dbReference>
<dbReference type="EMBL" id="QAOH01000005">
    <property type="protein sequence ID" value="PTQ73338.1"/>
    <property type="molecule type" value="Genomic_DNA"/>
</dbReference>
<evidence type="ECO:0000256" key="8">
    <source>
        <dbReference type="ARBA" id="ARBA00023159"/>
    </source>
</evidence>
<dbReference type="InterPro" id="IPR002197">
    <property type="entry name" value="HTH_Fis"/>
</dbReference>
<accession>A0A2T5HP24</accession>
<evidence type="ECO:0000256" key="9">
    <source>
        <dbReference type="ARBA" id="ARBA00023163"/>
    </source>
</evidence>
<organism evidence="13 14">
    <name type="scientific">Celeribacter persicus</name>
    <dbReference type="NCBI Taxonomy" id="1651082"/>
    <lineage>
        <taxon>Bacteria</taxon>
        <taxon>Pseudomonadati</taxon>
        <taxon>Pseudomonadota</taxon>
        <taxon>Alphaproteobacteria</taxon>
        <taxon>Rhodobacterales</taxon>
        <taxon>Roseobacteraceae</taxon>
        <taxon>Celeribacter</taxon>
    </lineage>
</organism>
<dbReference type="Pfam" id="PF25601">
    <property type="entry name" value="AAA_lid_14"/>
    <property type="match status" value="1"/>
</dbReference>
<dbReference type="CDD" id="cd00009">
    <property type="entry name" value="AAA"/>
    <property type="match status" value="1"/>
</dbReference>
<evidence type="ECO:0000256" key="1">
    <source>
        <dbReference type="ARBA" id="ARBA00002167"/>
    </source>
</evidence>
<keyword evidence="4" id="KW-0547">Nucleotide-binding</keyword>
<dbReference type="CDD" id="cd00156">
    <property type="entry name" value="REC"/>
    <property type="match status" value="1"/>
</dbReference>
<dbReference type="PROSITE" id="PS50045">
    <property type="entry name" value="SIGMA54_INTERACT_4"/>
    <property type="match status" value="1"/>
</dbReference>
<keyword evidence="13" id="KW-0238">DNA-binding</keyword>
<evidence type="ECO:0000256" key="5">
    <source>
        <dbReference type="ARBA" id="ARBA00022840"/>
    </source>
</evidence>
<evidence type="ECO:0000256" key="6">
    <source>
        <dbReference type="ARBA" id="ARBA00023012"/>
    </source>
</evidence>
<dbReference type="Gene3D" id="1.10.10.60">
    <property type="entry name" value="Homeodomain-like"/>
    <property type="match status" value="1"/>
</dbReference>
<dbReference type="FunFam" id="3.40.50.300:FF:000006">
    <property type="entry name" value="DNA-binding transcriptional regulator NtrC"/>
    <property type="match status" value="1"/>
</dbReference>
<evidence type="ECO:0000259" key="12">
    <source>
        <dbReference type="PROSITE" id="PS50110"/>
    </source>
</evidence>
<dbReference type="GO" id="GO:0006355">
    <property type="term" value="P:regulation of DNA-templated transcription"/>
    <property type="evidence" value="ECO:0007669"/>
    <property type="project" value="InterPro"/>
</dbReference>
<dbReference type="GO" id="GO:0005524">
    <property type="term" value="F:ATP binding"/>
    <property type="evidence" value="ECO:0007669"/>
    <property type="project" value="UniProtKB-KW"/>
</dbReference>
<evidence type="ECO:0000259" key="11">
    <source>
        <dbReference type="PROSITE" id="PS50045"/>
    </source>
</evidence>
<dbReference type="InterPro" id="IPR011006">
    <property type="entry name" value="CheY-like_superfamily"/>
</dbReference>
<dbReference type="Proteomes" id="UP000244077">
    <property type="component" value="Unassembled WGS sequence"/>
</dbReference>
<keyword evidence="14" id="KW-1185">Reference proteome</keyword>
<dbReference type="OrthoDB" id="9802388at2"/>
<dbReference type="InterPro" id="IPR025944">
    <property type="entry name" value="Sigma_54_int_dom_CS"/>
</dbReference>
<reference evidence="13 14" key="1">
    <citation type="submission" date="2018-04" db="EMBL/GenBank/DDBJ databases">
        <title>Genomic Encyclopedia of Archaeal and Bacterial Type Strains, Phase II (KMG-II): from individual species to whole genera.</title>
        <authorList>
            <person name="Goeker M."/>
        </authorList>
    </citation>
    <scope>NUCLEOTIDE SEQUENCE [LARGE SCALE GENOMIC DNA]</scope>
    <source>
        <strain evidence="13 14">DSM 100434</strain>
    </source>
</reference>
<dbReference type="PANTHER" id="PTHR32071:SF91">
    <property type="entry name" value="TUNGSTATE-RESPONSIVE TWO COMPONENT SIGMA54-DEPENDENT SIGNAL TRANSDUCTION SYSTEM RESPONSE REGULATOR FIS FAMILY"/>
    <property type="match status" value="1"/>
</dbReference>
<dbReference type="SUPFAM" id="SSF46689">
    <property type="entry name" value="Homeodomain-like"/>
    <property type="match status" value="1"/>
</dbReference>
<dbReference type="InterPro" id="IPR058031">
    <property type="entry name" value="AAA_lid_NorR"/>
</dbReference>
<dbReference type="PROSITE" id="PS50110">
    <property type="entry name" value="RESPONSE_REGULATORY"/>
    <property type="match status" value="1"/>
</dbReference>
<dbReference type="SUPFAM" id="SSF52172">
    <property type="entry name" value="CheY-like"/>
    <property type="match status" value="1"/>
</dbReference>
<dbReference type="Pfam" id="PF00158">
    <property type="entry name" value="Sigma54_activat"/>
    <property type="match status" value="1"/>
</dbReference>
<dbReference type="SMART" id="SM00448">
    <property type="entry name" value="REC"/>
    <property type="match status" value="1"/>
</dbReference>
<evidence type="ECO:0000256" key="2">
    <source>
        <dbReference type="ARBA" id="ARBA00011135"/>
    </source>
</evidence>
<protein>
    <recommendedName>
        <fullName evidence="3">Nif-specific regulatory protein</fullName>
    </recommendedName>
</protein>
<evidence type="ECO:0000256" key="4">
    <source>
        <dbReference type="ARBA" id="ARBA00022741"/>
    </source>
</evidence>
<dbReference type="InterPro" id="IPR003593">
    <property type="entry name" value="AAA+_ATPase"/>
</dbReference>
<dbReference type="InterPro" id="IPR009057">
    <property type="entry name" value="Homeodomain-like_sf"/>
</dbReference>
<dbReference type="InterPro" id="IPR001789">
    <property type="entry name" value="Sig_transdc_resp-reg_receiver"/>
</dbReference>
<keyword evidence="7" id="KW-0805">Transcription regulation</keyword>
<keyword evidence="5" id="KW-0067">ATP-binding</keyword>
<proteinExistence type="predicted"/>